<organism evidence="2">
    <name type="scientific">Metamycoplasma salivarium</name>
    <name type="common">Mycoplasma salivarium</name>
    <dbReference type="NCBI Taxonomy" id="2124"/>
    <lineage>
        <taxon>Bacteria</taxon>
        <taxon>Bacillati</taxon>
        <taxon>Mycoplasmatota</taxon>
        <taxon>Mycoplasmoidales</taxon>
        <taxon>Metamycoplasmataceae</taxon>
        <taxon>Metamycoplasma</taxon>
    </lineage>
</organism>
<reference evidence="2" key="1">
    <citation type="submission" date="2019-01" db="EMBL/GenBank/DDBJ databases">
        <authorList>
            <consortium name="Pathogen Informatics"/>
        </authorList>
    </citation>
    <scope>NUCLEOTIDE SEQUENCE [LARGE SCALE GENOMIC DNA]</scope>
    <source>
        <strain evidence="2">NCTC10113</strain>
    </source>
</reference>
<sequence>MRNKSFKALLWVIILATILLGFIVFFIIKCTVGYRPSIYNYESYLAPKIINNIKKHYNYKEFKEINEFSQALYAEKAIAGIGSDFQAAQLIIDNKIKKINFEQIYGKNSNDWNVRKNLYRNDMVRHIEKFDKAIYDTIKKGLTNNKFAKILNNHEYDVDGDLKPDHFYEYILPYYSQDKGIAYNIDTSYRQHINPNGLNSKFNSGYFSFQQIFEILKEHNYQRFGWTNAYYDNLMIGSIFANKNPFNVFDSSNYKEAIDNFVKFVEEIGGHSIKDTEYNFFSGDGLELLNHLIESKEKRSDAAVLYNGDALDAYYSKDNFSSTKEGKIGFVRPKDNYLLMDCWVLSKTLNSSQTSSILDVLAKNIYMSNDINNLHNENKYIKDIFSFLSNKLTEKTIKEEIEKNVFTPNKIEEFVSIVKNADYSKIESILNYHNGNMFDDLFKEYFEETNLGEISNFDYVSYTPVDKLTYEFIKKWYFKNDPYALQIYEQPESNGNYNVEHYPIVNSNLRTKIASYYFEKTKS</sequence>
<name>A0A448ZYP3_METSV</name>
<proteinExistence type="predicted"/>
<dbReference type="RefSeq" id="WP_024544335.1">
    <property type="nucleotide sequence ID" value="NZ_BPLV01000002.1"/>
</dbReference>
<dbReference type="AlphaFoldDB" id="A0A448ZYP3"/>
<protein>
    <submittedName>
        <fullName evidence="2">Uncharacterized protein</fullName>
    </submittedName>
</protein>
<evidence type="ECO:0000313" key="2">
    <source>
        <dbReference type="EMBL" id="VEU56399.1"/>
    </source>
</evidence>
<feature type="transmembrane region" description="Helical" evidence="1">
    <location>
        <begin position="9"/>
        <end position="28"/>
    </location>
</feature>
<dbReference type="EMBL" id="LR214939">
    <property type="protein sequence ID" value="VEU56399.1"/>
    <property type="molecule type" value="Genomic_DNA"/>
</dbReference>
<keyword evidence="1" id="KW-1133">Transmembrane helix</keyword>
<keyword evidence="1" id="KW-0472">Membrane</keyword>
<geneLocation type="plasmid" evidence="2">
    <name>2</name>
</geneLocation>
<keyword evidence="2" id="KW-0614">Plasmid</keyword>
<gene>
    <name evidence="2" type="ORF">NCTC10113_01308</name>
</gene>
<keyword evidence="1" id="KW-0812">Transmembrane</keyword>
<evidence type="ECO:0000256" key="1">
    <source>
        <dbReference type="SAM" id="Phobius"/>
    </source>
</evidence>
<accession>A0A448ZYP3</accession>